<dbReference type="AlphaFoldDB" id="A0AAI9UIP7"/>
<evidence type="ECO:0000313" key="3">
    <source>
        <dbReference type="Proteomes" id="UP001239795"/>
    </source>
</evidence>
<feature type="compositionally biased region" description="Basic and acidic residues" evidence="1">
    <location>
        <begin position="61"/>
        <end position="74"/>
    </location>
</feature>
<evidence type="ECO:0000313" key="2">
    <source>
        <dbReference type="EMBL" id="KAK1458093.1"/>
    </source>
</evidence>
<protein>
    <submittedName>
        <fullName evidence="2">Uncharacterized protein</fullName>
    </submittedName>
</protein>
<evidence type="ECO:0000256" key="1">
    <source>
        <dbReference type="SAM" id="MobiDB-lite"/>
    </source>
</evidence>
<dbReference type="EMBL" id="MLGG01000014">
    <property type="protein sequence ID" value="KAK1458093.1"/>
    <property type="molecule type" value="Genomic_DNA"/>
</dbReference>
<reference evidence="2 3" key="1">
    <citation type="submission" date="2016-10" db="EMBL/GenBank/DDBJ databases">
        <title>The genome sequence of Colletotrichum fioriniae PJ7.</title>
        <authorList>
            <person name="Baroncelli R."/>
        </authorList>
    </citation>
    <scope>NUCLEOTIDE SEQUENCE [LARGE SCALE GENOMIC DNA]</scope>
    <source>
        <strain evidence="2">Col 31</strain>
    </source>
</reference>
<sequence>MTLGAVAGGLACSDDTTGEKRWAVSTESRHVKFRCPESWQRSGRIANLRPTRLSRQNPSDRANDGRADSGIDGRYRDKGWWWWAGSARFASGAVTVSVLLADAYDTRTSCTM</sequence>
<accession>A0AAI9UIP7</accession>
<proteinExistence type="predicted"/>
<name>A0AAI9UIP7_9PEZI</name>
<keyword evidence="3" id="KW-1185">Reference proteome</keyword>
<organism evidence="2 3">
    <name type="scientific">Colletotrichum melonis</name>
    <dbReference type="NCBI Taxonomy" id="1209925"/>
    <lineage>
        <taxon>Eukaryota</taxon>
        <taxon>Fungi</taxon>
        <taxon>Dikarya</taxon>
        <taxon>Ascomycota</taxon>
        <taxon>Pezizomycotina</taxon>
        <taxon>Sordariomycetes</taxon>
        <taxon>Hypocreomycetidae</taxon>
        <taxon>Glomerellales</taxon>
        <taxon>Glomerellaceae</taxon>
        <taxon>Colletotrichum</taxon>
        <taxon>Colletotrichum acutatum species complex</taxon>
    </lineage>
</organism>
<dbReference type="Proteomes" id="UP001239795">
    <property type="component" value="Unassembled WGS sequence"/>
</dbReference>
<comment type="caution">
    <text evidence="2">The sequence shown here is derived from an EMBL/GenBank/DDBJ whole genome shotgun (WGS) entry which is preliminary data.</text>
</comment>
<feature type="region of interest" description="Disordered" evidence="1">
    <location>
        <begin position="46"/>
        <end position="74"/>
    </location>
</feature>
<gene>
    <name evidence="2" type="ORF">CMEL01_15440</name>
</gene>